<comment type="caution">
    <text evidence="2">The sequence shown here is derived from an EMBL/GenBank/DDBJ whole genome shotgun (WGS) entry which is preliminary data.</text>
</comment>
<feature type="transmembrane region" description="Helical" evidence="1">
    <location>
        <begin position="12"/>
        <end position="39"/>
    </location>
</feature>
<dbReference type="Proteomes" id="UP001429580">
    <property type="component" value="Unassembled WGS sequence"/>
</dbReference>
<reference evidence="2 3" key="1">
    <citation type="submission" date="2020-03" db="EMBL/GenBank/DDBJ databases">
        <title>Genomic Encyclopedia of Type Strains, Phase IV (KMG-IV): sequencing the most valuable type-strain genomes for metagenomic binning, comparative biology and taxonomic classification.</title>
        <authorList>
            <person name="Goeker M."/>
        </authorList>
    </citation>
    <scope>NUCLEOTIDE SEQUENCE [LARGE SCALE GENOMIC DNA]</scope>
    <source>
        <strain evidence="2 3">DSM 103870</strain>
    </source>
</reference>
<evidence type="ECO:0000313" key="3">
    <source>
        <dbReference type="Proteomes" id="UP001429580"/>
    </source>
</evidence>
<accession>A0ABX0UW76</accession>
<sequence length="44" mass="4766">MNDVLAFLNSLFSVVAGLSLVLFGLSWLTLLPSLGLAWAMGWIQ</sequence>
<evidence type="ECO:0008006" key="4">
    <source>
        <dbReference type="Google" id="ProtNLM"/>
    </source>
</evidence>
<proteinExistence type="predicted"/>
<keyword evidence="1" id="KW-0812">Transmembrane</keyword>
<name>A0ABX0UW76_9HYPH</name>
<evidence type="ECO:0000313" key="2">
    <source>
        <dbReference type="EMBL" id="NIJ57211.1"/>
    </source>
</evidence>
<keyword evidence="1" id="KW-0472">Membrane</keyword>
<evidence type="ECO:0000256" key="1">
    <source>
        <dbReference type="SAM" id="Phobius"/>
    </source>
</evidence>
<organism evidence="2 3">
    <name type="scientific">Pseudochelatococcus lubricantis</name>
    <dbReference type="NCBI Taxonomy" id="1538102"/>
    <lineage>
        <taxon>Bacteria</taxon>
        <taxon>Pseudomonadati</taxon>
        <taxon>Pseudomonadota</taxon>
        <taxon>Alphaproteobacteria</taxon>
        <taxon>Hyphomicrobiales</taxon>
        <taxon>Chelatococcaceae</taxon>
        <taxon>Pseudochelatococcus</taxon>
    </lineage>
</organism>
<keyword evidence="1" id="KW-1133">Transmembrane helix</keyword>
<protein>
    <recommendedName>
        <fullName evidence="4">NADH dehydrogenase subunit 6</fullName>
    </recommendedName>
</protein>
<gene>
    <name evidence="2" type="ORF">FHS82_001037</name>
</gene>
<dbReference type="EMBL" id="JAASQI010000002">
    <property type="protein sequence ID" value="NIJ57211.1"/>
    <property type="molecule type" value="Genomic_DNA"/>
</dbReference>
<keyword evidence="3" id="KW-1185">Reference proteome</keyword>
<dbReference type="RefSeq" id="WP_281351074.1">
    <property type="nucleotide sequence ID" value="NZ_JAASQI010000002.1"/>
</dbReference>